<dbReference type="SUPFAM" id="SSF56801">
    <property type="entry name" value="Acetyl-CoA synthetase-like"/>
    <property type="match status" value="1"/>
</dbReference>
<feature type="domain" description="AMP-binding enzyme C-terminal" evidence="1">
    <location>
        <begin position="3"/>
        <end position="33"/>
    </location>
</feature>
<protein>
    <recommendedName>
        <fullName evidence="1">AMP-binding enzyme C-terminal domain-containing protein</fullName>
    </recommendedName>
</protein>
<dbReference type="EMBL" id="JACOOW010000008">
    <property type="protein sequence ID" value="MBC5656794.1"/>
    <property type="molecule type" value="Genomic_DNA"/>
</dbReference>
<accession>A0AAW3X2F4</accession>
<evidence type="ECO:0000313" key="3">
    <source>
        <dbReference type="Proteomes" id="UP000653904"/>
    </source>
</evidence>
<dbReference type="InterPro" id="IPR025110">
    <property type="entry name" value="AMP-bd_C"/>
</dbReference>
<sequence length="39" mass="4667">MAIREFLAERLADYEIPREFALLKEFPKTESGKIRKKEL</sequence>
<evidence type="ECO:0000259" key="1">
    <source>
        <dbReference type="Pfam" id="PF13193"/>
    </source>
</evidence>
<comment type="caution">
    <text evidence="2">The sequence shown here is derived from an EMBL/GenBank/DDBJ whole genome shotgun (WGS) entry which is preliminary data.</text>
</comment>
<reference evidence="2 3" key="1">
    <citation type="submission" date="2020-08" db="EMBL/GenBank/DDBJ databases">
        <title>Genome public.</title>
        <authorList>
            <person name="Liu C."/>
            <person name="Sun Q."/>
        </authorList>
    </citation>
    <scope>NUCLEOTIDE SEQUENCE [LARGE SCALE GENOMIC DNA]</scope>
    <source>
        <strain evidence="2 3">BX14</strain>
    </source>
</reference>
<keyword evidence="3" id="KW-1185">Reference proteome</keyword>
<dbReference type="AlphaFoldDB" id="A0AAW3X2F4"/>
<dbReference type="Gene3D" id="3.30.300.30">
    <property type="match status" value="1"/>
</dbReference>
<dbReference type="Proteomes" id="UP000653904">
    <property type="component" value="Unassembled WGS sequence"/>
</dbReference>
<evidence type="ECO:0000313" key="2">
    <source>
        <dbReference type="EMBL" id="MBC5656794.1"/>
    </source>
</evidence>
<organism evidence="2 3">
    <name type="scientific">Clostridium segne</name>
    <dbReference type="NCBI Taxonomy" id="2763038"/>
    <lineage>
        <taxon>Bacteria</taxon>
        <taxon>Bacillati</taxon>
        <taxon>Bacillota</taxon>
        <taxon>Clostridia</taxon>
        <taxon>Eubacteriales</taxon>
        <taxon>Clostridiaceae</taxon>
        <taxon>Clostridium</taxon>
    </lineage>
</organism>
<dbReference type="Pfam" id="PF13193">
    <property type="entry name" value="AMP-binding_C"/>
    <property type="match status" value="1"/>
</dbReference>
<name>A0AAW3X2F4_9CLOT</name>
<proteinExistence type="predicted"/>
<dbReference type="RefSeq" id="WP_117796415.1">
    <property type="nucleotide sequence ID" value="NZ_JACOOW010000008.1"/>
</dbReference>
<gene>
    <name evidence="2" type="ORF">H8S19_06900</name>
</gene>
<dbReference type="InterPro" id="IPR045851">
    <property type="entry name" value="AMP-bd_C_sf"/>
</dbReference>